<dbReference type="Proteomes" id="UP000007397">
    <property type="component" value="Chromosome"/>
</dbReference>
<dbReference type="PATRIC" id="fig|866895.3.peg.654"/>
<keyword evidence="3" id="KW-1185">Reference proteome</keyword>
<gene>
    <name evidence="2" type="ordered locus">HBHAL_1659</name>
</gene>
<dbReference type="STRING" id="866895.HBHAL_1659"/>
<evidence type="ECO:0000313" key="2">
    <source>
        <dbReference type="EMBL" id="CCG44026.1"/>
    </source>
</evidence>
<dbReference type="KEGG" id="hhd:HBHAL_1659"/>
<sequence length="54" mass="6813">MDNFIITFYNSIRDWYFIDRSNKRFKQNRPDLTQNQIRAKEDTEQYKDMNQNNF</sequence>
<evidence type="ECO:0000313" key="3">
    <source>
        <dbReference type="Proteomes" id="UP000007397"/>
    </source>
</evidence>
<protein>
    <submittedName>
        <fullName evidence="2">Uncharacterized protein</fullName>
    </submittedName>
</protein>
<evidence type="ECO:0000256" key="1">
    <source>
        <dbReference type="SAM" id="MobiDB-lite"/>
    </source>
</evidence>
<accession>I0JIQ8</accession>
<feature type="region of interest" description="Disordered" evidence="1">
    <location>
        <begin position="29"/>
        <end position="54"/>
    </location>
</feature>
<dbReference type="EMBL" id="HE717023">
    <property type="protein sequence ID" value="CCG44026.1"/>
    <property type="molecule type" value="Genomic_DNA"/>
</dbReference>
<organism evidence="2 3">
    <name type="scientific">Halobacillus halophilus (strain ATCC 35676 / DSM 2266 / JCM 20832 / KCTC 3685 / LMG 17431 / NBRC 102448 / NCIMB 2269)</name>
    <name type="common">Sporosarcina halophila</name>
    <dbReference type="NCBI Taxonomy" id="866895"/>
    <lineage>
        <taxon>Bacteria</taxon>
        <taxon>Bacillati</taxon>
        <taxon>Bacillota</taxon>
        <taxon>Bacilli</taxon>
        <taxon>Bacillales</taxon>
        <taxon>Bacillaceae</taxon>
        <taxon>Halobacillus</taxon>
    </lineage>
</organism>
<reference evidence="2 3" key="1">
    <citation type="journal article" date="2013" name="Environ. Microbiol.">
        <title>Chloride and organic osmolytes: a hybrid strategy to cope with elevated salinities by the moderately halophilic, chloride-dependent bacterium Halobacillus halophilus.</title>
        <authorList>
            <person name="Saum S.H."/>
            <person name="Pfeiffer F."/>
            <person name="Palm P."/>
            <person name="Rampp M."/>
            <person name="Schuster S.C."/>
            <person name="Muller V."/>
            <person name="Oesterhelt D."/>
        </authorList>
    </citation>
    <scope>NUCLEOTIDE SEQUENCE [LARGE SCALE GENOMIC DNA]</scope>
    <source>
        <strain evidence="3">ATCC 35676 / DSM 2266 / JCM 20832 / KCTC 3685 / LMG 17431 / NBRC 102448 / NCIMB 2269</strain>
    </source>
</reference>
<dbReference type="HOGENOM" id="CLU_3044002_0_0_9"/>
<dbReference type="RefSeq" id="WP_014641933.1">
    <property type="nucleotide sequence ID" value="NC_017668.1"/>
</dbReference>
<feature type="compositionally biased region" description="Basic and acidic residues" evidence="1">
    <location>
        <begin position="38"/>
        <end position="47"/>
    </location>
</feature>
<name>I0JIQ8_HALH3</name>
<proteinExistence type="predicted"/>
<dbReference type="AlphaFoldDB" id="I0JIQ8"/>